<gene>
    <name evidence="4" type="primary">LOC103707576</name>
</gene>
<dbReference type="PRINTS" id="PR00021">
    <property type="entry name" value="PRORICH"/>
</dbReference>
<proteinExistence type="predicted"/>
<dbReference type="RefSeq" id="XP_038977947.1">
    <property type="nucleotide sequence ID" value="XM_039122019.1"/>
</dbReference>
<dbReference type="PANTHER" id="PTHR47488:SF7">
    <property type="entry name" value="HEAVY METAL TRANSPORT_DETOXIFICATION SUPERFAMILY PROTEIN"/>
    <property type="match status" value="1"/>
</dbReference>
<reference evidence="4" key="1">
    <citation type="submission" date="2025-08" db="UniProtKB">
        <authorList>
            <consortium name="RefSeq"/>
        </authorList>
    </citation>
    <scope>IDENTIFICATION</scope>
    <source>
        <tissue evidence="4">Young leaves</tissue>
    </source>
</reference>
<dbReference type="KEGG" id="pda:103707576"/>
<evidence type="ECO:0000259" key="2">
    <source>
        <dbReference type="PROSITE" id="PS50846"/>
    </source>
</evidence>
<feature type="region of interest" description="Disordered" evidence="1">
    <location>
        <begin position="190"/>
        <end position="209"/>
    </location>
</feature>
<evidence type="ECO:0000313" key="3">
    <source>
        <dbReference type="Proteomes" id="UP000228380"/>
    </source>
</evidence>
<dbReference type="OrthoDB" id="785270at2759"/>
<dbReference type="PRINTS" id="PR01217">
    <property type="entry name" value="PRICHEXTENSN"/>
</dbReference>
<dbReference type="GO" id="GO:1900150">
    <property type="term" value="P:regulation of defense response to fungus"/>
    <property type="evidence" value="ECO:0007669"/>
    <property type="project" value="InterPro"/>
</dbReference>
<dbReference type="InterPro" id="IPR006121">
    <property type="entry name" value="HMA_dom"/>
</dbReference>
<dbReference type="GeneID" id="103707576"/>
<feature type="domain" description="HMA" evidence="2">
    <location>
        <begin position="69"/>
        <end position="135"/>
    </location>
</feature>
<name>A0A8B8ZX52_PHODC</name>
<dbReference type="AlphaFoldDB" id="A0A8B8ZX52"/>
<dbReference type="Proteomes" id="UP000228380">
    <property type="component" value="Unplaced"/>
</dbReference>
<dbReference type="GO" id="GO:0046872">
    <property type="term" value="F:metal ion binding"/>
    <property type="evidence" value="ECO:0007669"/>
    <property type="project" value="InterPro"/>
</dbReference>
<dbReference type="PANTHER" id="PTHR47488">
    <property type="entry name" value="HEAVY METAL TRANSPORT/DETOXIFICATION SUPERFAMILY PROTEIN"/>
    <property type="match status" value="1"/>
</dbReference>
<keyword evidence="3" id="KW-1185">Reference proteome</keyword>
<evidence type="ECO:0000256" key="1">
    <source>
        <dbReference type="SAM" id="MobiDB-lite"/>
    </source>
</evidence>
<protein>
    <submittedName>
        <fullName evidence="4">Protein PYRICULARIA ORYZAE RESISTANCE 21-like</fullName>
    </submittedName>
</protein>
<dbReference type="PROSITE" id="PS50846">
    <property type="entry name" value="HMA_2"/>
    <property type="match status" value="1"/>
</dbReference>
<evidence type="ECO:0000313" key="4">
    <source>
        <dbReference type="RefSeq" id="XP_038977947.1"/>
    </source>
</evidence>
<organism evidence="3 4">
    <name type="scientific">Phoenix dactylifera</name>
    <name type="common">Date palm</name>
    <dbReference type="NCBI Taxonomy" id="42345"/>
    <lineage>
        <taxon>Eukaryota</taxon>
        <taxon>Viridiplantae</taxon>
        <taxon>Streptophyta</taxon>
        <taxon>Embryophyta</taxon>
        <taxon>Tracheophyta</taxon>
        <taxon>Spermatophyta</taxon>
        <taxon>Magnoliopsida</taxon>
        <taxon>Liliopsida</taxon>
        <taxon>Arecaceae</taxon>
        <taxon>Coryphoideae</taxon>
        <taxon>Phoeniceae</taxon>
        <taxon>Phoenix</taxon>
    </lineage>
</organism>
<dbReference type="Gene3D" id="3.30.70.100">
    <property type="match status" value="1"/>
</dbReference>
<dbReference type="InterPro" id="IPR036163">
    <property type="entry name" value="HMA_dom_sf"/>
</dbReference>
<dbReference type="SUPFAM" id="SSF55008">
    <property type="entry name" value="HMA, heavy metal-associated domain"/>
    <property type="match status" value="1"/>
</dbReference>
<accession>A0A8B8ZX52</accession>
<dbReference type="InterPro" id="IPR044169">
    <property type="entry name" value="PI21"/>
</dbReference>
<sequence length="338" mass="36827">MAIPATQQAPQSAPIIAGRFEVTVSPPSFPSVIRVIKKANPDPSSPPTTLETKHPELGSAFNPAMAEKISTLELKVDLGCRYCYKKIQKTLCKLQERENIKTITYDKKNNTITISGPFDPEKLIKKLRCMACKVIIIIIIVKPPPPPTPTKPPPEPCKCCCKVCNNIKIISCDHHKDPKCTVTKKVIEDPTPEKKKDDKDKKPTEKETKKKVINDIEIIICEHPKCPDPCPPPCPPPCEPPCPPPCPPPCEPPCPPPCPPPCQPPCPPPCPPPCQPPICQVCCRMPSSGGHQGGSRCYSCGRIDGCVPDCPPMPFGGTSHGGYQFMLKEDPSPSCTIM</sequence>